<accession>A0A078A191</accession>
<dbReference type="Proteomes" id="UP000039865">
    <property type="component" value="Unassembled WGS sequence"/>
</dbReference>
<dbReference type="InParanoid" id="A0A078A191"/>
<dbReference type="AlphaFoldDB" id="A0A078A191"/>
<keyword evidence="4 6" id="KW-0904">Protein phosphatase</keyword>
<feature type="compositionally biased region" description="Polar residues" evidence="7">
    <location>
        <begin position="497"/>
        <end position="521"/>
    </location>
</feature>
<dbReference type="GO" id="GO:0004722">
    <property type="term" value="F:protein serine/threonine phosphatase activity"/>
    <property type="evidence" value="ECO:0007669"/>
    <property type="project" value="InterPro"/>
</dbReference>
<name>A0A078A191_STYLE</name>
<dbReference type="Gene3D" id="3.60.40.10">
    <property type="entry name" value="PPM-type phosphatase domain"/>
    <property type="match status" value="1"/>
</dbReference>
<dbReference type="CDD" id="cd00143">
    <property type="entry name" value="PP2Cc"/>
    <property type="match status" value="1"/>
</dbReference>
<feature type="region of interest" description="Disordered" evidence="7">
    <location>
        <begin position="436"/>
        <end position="529"/>
    </location>
</feature>
<dbReference type="SUPFAM" id="SSF81606">
    <property type="entry name" value="PP2C-like"/>
    <property type="match status" value="1"/>
</dbReference>
<feature type="compositionally biased region" description="Polar residues" evidence="7">
    <location>
        <begin position="238"/>
        <end position="249"/>
    </location>
</feature>
<keyword evidence="10" id="KW-1185">Reference proteome</keyword>
<gene>
    <name evidence="9" type="primary">Contig10821.g11568</name>
    <name evidence="9" type="ORF">STYLEM_4835</name>
</gene>
<keyword evidence="2" id="KW-0479">Metal-binding</keyword>
<organism evidence="9 10">
    <name type="scientific">Stylonychia lemnae</name>
    <name type="common">Ciliate</name>
    <dbReference type="NCBI Taxonomy" id="5949"/>
    <lineage>
        <taxon>Eukaryota</taxon>
        <taxon>Sar</taxon>
        <taxon>Alveolata</taxon>
        <taxon>Ciliophora</taxon>
        <taxon>Intramacronucleata</taxon>
        <taxon>Spirotrichea</taxon>
        <taxon>Stichotrichia</taxon>
        <taxon>Sporadotrichida</taxon>
        <taxon>Oxytrichidae</taxon>
        <taxon>Stylonychinae</taxon>
        <taxon>Stylonychia</taxon>
    </lineage>
</organism>
<dbReference type="PROSITE" id="PS01032">
    <property type="entry name" value="PPM_1"/>
    <property type="match status" value="1"/>
</dbReference>
<dbReference type="OMA" id="ANSHNDM"/>
<dbReference type="OrthoDB" id="10264738at2759"/>
<evidence type="ECO:0000256" key="1">
    <source>
        <dbReference type="ARBA" id="ARBA00004170"/>
    </source>
</evidence>
<dbReference type="FunFam" id="3.60.40.10:FF:000051">
    <property type="entry name" value="Protein phosphatase 2C-like protein"/>
    <property type="match status" value="1"/>
</dbReference>
<evidence type="ECO:0000256" key="7">
    <source>
        <dbReference type="SAM" id="MobiDB-lite"/>
    </source>
</evidence>
<evidence type="ECO:0000313" key="9">
    <source>
        <dbReference type="EMBL" id="CDW75840.1"/>
    </source>
</evidence>
<evidence type="ECO:0000313" key="10">
    <source>
        <dbReference type="Proteomes" id="UP000039865"/>
    </source>
</evidence>
<dbReference type="InterPro" id="IPR001932">
    <property type="entry name" value="PPM-type_phosphatase-like_dom"/>
</dbReference>
<feature type="compositionally biased region" description="Polar residues" evidence="7">
    <location>
        <begin position="45"/>
        <end position="57"/>
    </location>
</feature>
<keyword evidence="5" id="KW-0472">Membrane</keyword>
<dbReference type="SMART" id="SM00332">
    <property type="entry name" value="PP2Cc"/>
    <property type="match status" value="1"/>
</dbReference>
<feature type="region of interest" description="Disordered" evidence="7">
    <location>
        <begin position="238"/>
        <end position="258"/>
    </location>
</feature>
<keyword evidence="3 6" id="KW-0378">Hydrolase</keyword>
<dbReference type="PANTHER" id="PTHR47992">
    <property type="entry name" value="PROTEIN PHOSPHATASE"/>
    <property type="match status" value="1"/>
</dbReference>
<feature type="domain" description="PPM-type phosphatase" evidence="8">
    <location>
        <begin position="550"/>
        <end position="822"/>
    </location>
</feature>
<comment type="subcellular location">
    <subcellularLocation>
        <location evidence="1">Membrane</location>
        <topology evidence="1">Peripheral membrane protein</topology>
    </subcellularLocation>
</comment>
<evidence type="ECO:0000256" key="6">
    <source>
        <dbReference type="RuleBase" id="RU003465"/>
    </source>
</evidence>
<dbReference type="GO" id="GO:0046872">
    <property type="term" value="F:metal ion binding"/>
    <property type="evidence" value="ECO:0007669"/>
    <property type="project" value="UniProtKB-KW"/>
</dbReference>
<dbReference type="InterPro" id="IPR000222">
    <property type="entry name" value="PP2C_BS"/>
</dbReference>
<reference evidence="9 10" key="1">
    <citation type="submission" date="2014-06" db="EMBL/GenBank/DDBJ databases">
        <authorList>
            <person name="Swart Estienne"/>
        </authorList>
    </citation>
    <scope>NUCLEOTIDE SEQUENCE [LARGE SCALE GENOMIC DNA]</scope>
    <source>
        <strain evidence="9 10">130c</strain>
    </source>
</reference>
<dbReference type="PROSITE" id="PS51746">
    <property type="entry name" value="PPM_2"/>
    <property type="match status" value="1"/>
</dbReference>
<evidence type="ECO:0000256" key="3">
    <source>
        <dbReference type="ARBA" id="ARBA00022801"/>
    </source>
</evidence>
<protein>
    <submittedName>
        <fullName evidence="9">Protein phosphatase 2c containing protein</fullName>
    </submittedName>
</protein>
<evidence type="ECO:0000256" key="5">
    <source>
        <dbReference type="ARBA" id="ARBA00023136"/>
    </source>
</evidence>
<evidence type="ECO:0000256" key="4">
    <source>
        <dbReference type="ARBA" id="ARBA00022912"/>
    </source>
</evidence>
<dbReference type="GO" id="GO:0016020">
    <property type="term" value="C:membrane"/>
    <property type="evidence" value="ECO:0007669"/>
    <property type="project" value="UniProtKB-SubCell"/>
</dbReference>
<dbReference type="InterPro" id="IPR036457">
    <property type="entry name" value="PPM-type-like_dom_sf"/>
</dbReference>
<feature type="region of interest" description="Disordered" evidence="7">
    <location>
        <begin position="37"/>
        <end position="60"/>
    </location>
</feature>
<comment type="similarity">
    <text evidence="6">Belongs to the PP2C family.</text>
</comment>
<evidence type="ECO:0000259" key="8">
    <source>
        <dbReference type="PROSITE" id="PS51746"/>
    </source>
</evidence>
<dbReference type="InterPro" id="IPR015655">
    <property type="entry name" value="PP2C"/>
</dbReference>
<dbReference type="Pfam" id="PF00481">
    <property type="entry name" value="PP2C"/>
    <property type="match status" value="1"/>
</dbReference>
<sequence>MNSGNINFNVQNMNIGGANSFYQPQNIMGLQIQNQQSNFQNQSIRNPSTPASPSSYVQQQQQNLFKQFQQDSKLNNSEAFDNQNKLLKLGQPAPYQIQKKFMNRYQANNVNPNNLSQNLGSSNNRAGQVKFGNRKFSMSPPKPIDPDFDQSLNLQKQIIIDGLNNQDKNSSGSIIKQNIQPSLNQMTLDISKDRKSNRKLTKIDLINRRYSNPNEYESNNNTLDDSTNGLLMIQQRPVTSKNQNESTGASSNSLSKSFNKKLVTNQNQQLIDTKKSNLAQQRPFSHDRLNGPQNQLAIVKQRPQQNNSKGRIVNNSLDEDQQLNISTNSQVQNAEYQRLMQEQMFKHNPNIANLSFKNRKNSDQLTKDQSFRLKKLQLNGHLQQPQFMTNSAPNSPPNGQNINMIMQQRKIQQTKAGNLITNAQQINQANMVINRQNPNPQKKFNNFLMNPNNLEDHFSPERTGNNNPQNSQQQKRVKVQRQVQSQDNLPKRDDSLNKVQLDNKQNALQTQPYQQPPQSNILRKPPPSNLIRQHFGEVKNVVTKFAFATRVGFIPNNPYKTNQDSFILAPNLLNQPALHYFGVCDGHGQYGKEVSNYVKTALPQQLEEELRNLVPNIHQSLRNSFVKCNTDLVKHTPDPQYSGTTCCTVLLNGSKIYTANSGDSRAIVVNKFGKARQLSRDHKPSDTDEGQRIREKGGRIEAFRDFQTGEEMGPQRVWLMNEDVPGLAMSRSLGDYVAQSVGVIPDPEILEYEITPDDIFMVIASDGIWEFMQNDEVAKISLPFFAKSAPEAAANALVKEAYKRWKQEEEVIDDITCVIIHYQYA</sequence>
<dbReference type="EMBL" id="CCKQ01004686">
    <property type="protein sequence ID" value="CDW75840.1"/>
    <property type="molecule type" value="Genomic_DNA"/>
</dbReference>
<proteinExistence type="inferred from homology"/>
<evidence type="ECO:0000256" key="2">
    <source>
        <dbReference type="ARBA" id="ARBA00022723"/>
    </source>
</evidence>
<feature type="compositionally biased region" description="Polar residues" evidence="7">
    <location>
        <begin position="436"/>
        <end position="453"/>
    </location>
</feature>